<proteinExistence type="predicted"/>
<dbReference type="EMBL" id="JARYMX010000004">
    <property type="protein sequence ID" value="KAJ9554159.1"/>
    <property type="molecule type" value="Genomic_DNA"/>
</dbReference>
<protein>
    <recommendedName>
        <fullName evidence="4">Reverse transcriptase Ty1/copia-type domain-containing protein</fullName>
    </recommendedName>
</protein>
<keyword evidence="3" id="KW-1185">Reference proteome</keyword>
<name>A0AA38T4D0_9ASTR</name>
<feature type="region of interest" description="Disordered" evidence="1">
    <location>
        <begin position="173"/>
        <end position="202"/>
    </location>
</feature>
<reference evidence="2" key="1">
    <citation type="submission" date="2023-03" db="EMBL/GenBank/DDBJ databases">
        <title>Chromosome-scale reference genome and RAD-based genetic map of yellow starthistle (Centaurea solstitialis) reveal putative structural variation and QTLs associated with invader traits.</title>
        <authorList>
            <person name="Reatini B."/>
            <person name="Cang F.A."/>
            <person name="Jiang Q."/>
            <person name="Mckibben M.T.W."/>
            <person name="Barker M.S."/>
            <person name="Rieseberg L.H."/>
            <person name="Dlugosch K.M."/>
        </authorList>
    </citation>
    <scope>NUCLEOTIDE SEQUENCE</scope>
    <source>
        <strain evidence="2">CAN-66</strain>
        <tissue evidence="2">Leaf</tissue>
    </source>
</reference>
<comment type="caution">
    <text evidence="2">The sequence shown here is derived from an EMBL/GenBank/DDBJ whole genome shotgun (WGS) entry which is preliminary data.</text>
</comment>
<evidence type="ECO:0000313" key="2">
    <source>
        <dbReference type="EMBL" id="KAJ9554159.1"/>
    </source>
</evidence>
<dbReference type="Proteomes" id="UP001172457">
    <property type="component" value="Chromosome 4"/>
</dbReference>
<sequence length="322" mass="36706">MYHKWQILVQAPCNLFHNASPSHVSTDIPAAHGPIVVHSQVPPTSTTLAMTRREAKFYIDLRIEPVPLQPYLIQPNGHQVISNTSAPIKTRSATQNECLFVVFLSNHEPSHVTEALDISDWVTAMQEELNKFERLGVWILVPKPKNKSIIDLKWIFNDRLADRLTDRLTTQLGTLNTGRPKKDRYINPPSRYSRPMSHHRRHHYSDPIEVPTFESSKIPTFQSKQPLIPETIPEKVEDLPKKVEEEKALPDDTDEEIIEPQEEISTKAEVSEVDFLPTVEEAGSQSTKDTLERQESFEVKNDVSIAVASNKRCYRLLSLHVG</sequence>
<dbReference type="AlphaFoldDB" id="A0AA38T4D0"/>
<accession>A0AA38T4D0</accession>
<evidence type="ECO:0000256" key="1">
    <source>
        <dbReference type="SAM" id="MobiDB-lite"/>
    </source>
</evidence>
<evidence type="ECO:0008006" key="4">
    <source>
        <dbReference type="Google" id="ProtNLM"/>
    </source>
</evidence>
<gene>
    <name evidence="2" type="ORF">OSB04_018204</name>
</gene>
<organism evidence="2 3">
    <name type="scientific">Centaurea solstitialis</name>
    <name type="common">yellow star-thistle</name>
    <dbReference type="NCBI Taxonomy" id="347529"/>
    <lineage>
        <taxon>Eukaryota</taxon>
        <taxon>Viridiplantae</taxon>
        <taxon>Streptophyta</taxon>
        <taxon>Embryophyta</taxon>
        <taxon>Tracheophyta</taxon>
        <taxon>Spermatophyta</taxon>
        <taxon>Magnoliopsida</taxon>
        <taxon>eudicotyledons</taxon>
        <taxon>Gunneridae</taxon>
        <taxon>Pentapetalae</taxon>
        <taxon>asterids</taxon>
        <taxon>campanulids</taxon>
        <taxon>Asterales</taxon>
        <taxon>Asteraceae</taxon>
        <taxon>Carduoideae</taxon>
        <taxon>Cardueae</taxon>
        <taxon>Centaureinae</taxon>
        <taxon>Centaurea</taxon>
    </lineage>
</organism>
<evidence type="ECO:0000313" key="3">
    <source>
        <dbReference type="Proteomes" id="UP001172457"/>
    </source>
</evidence>